<dbReference type="EMBL" id="JAVFWL010000005">
    <property type="protein sequence ID" value="KAK6756870.1"/>
    <property type="molecule type" value="Genomic_DNA"/>
</dbReference>
<organism evidence="1 2">
    <name type="scientific">Necator americanus</name>
    <name type="common">Human hookworm</name>
    <dbReference type="NCBI Taxonomy" id="51031"/>
    <lineage>
        <taxon>Eukaryota</taxon>
        <taxon>Metazoa</taxon>
        <taxon>Ecdysozoa</taxon>
        <taxon>Nematoda</taxon>
        <taxon>Chromadorea</taxon>
        <taxon>Rhabditida</taxon>
        <taxon>Rhabditina</taxon>
        <taxon>Rhabditomorpha</taxon>
        <taxon>Strongyloidea</taxon>
        <taxon>Ancylostomatidae</taxon>
        <taxon>Bunostominae</taxon>
        <taxon>Necator</taxon>
    </lineage>
</organism>
<name>A0ABR1E3P5_NECAM</name>
<accession>A0ABR1E3P5</accession>
<proteinExistence type="predicted"/>
<comment type="caution">
    <text evidence="1">The sequence shown here is derived from an EMBL/GenBank/DDBJ whole genome shotgun (WGS) entry which is preliminary data.</text>
</comment>
<sequence length="114" mass="13270">MGVSRTGEHLFILPQYCSSKTYAYRAEITSGSDGKELYKRVLREEKNYHITHIKTKSLYSSFRVIARLYRVAFKREPVDITESKPVSDKSLFLAVLFLWTLFATKGWTDILRVT</sequence>
<dbReference type="Proteomes" id="UP001303046">
    <property type="component" value="Unassembled WGS sequence"/>
</dbReference>
<keyword evidence="2" id="KW-1185">Reference proteome</keyword>
<gene>
    <name evidence="1" type="primary">Necator_chrV.g19766</name>
    <name evidence="1" type="ORF">RB195_014974</name>
</gene>
<reference evidence="1 2" key="1">
    <citation type="submission" date="2023-08" db="EMBL/GenBank/DDBJ databases">
        <title>A Necator americanus chromosomal reference genome.</title>
        <authorList>
            <person name="Ilik V."/>
            <person name="Petrzelkova K.J."/>
            <person name="Pardy F."/>
            <person name="Fuh T."/>
            <person name="Niatou-Singa F.S."/>
            <person name="Gouil Q."/>
            <person name="Baker L."/>
            <person name="Ritchie M.E."/>
            <person name="Jex A.R."/>
            <person name="Gazzola D."/>
            <person name="Li H."/>
            <person name="Toshio Fujiwara R."/>
            <person name="Zhan B."/>
            <person name="Aroian R.V."/>
            <person name="Pafco B."/>
            <person name="Schwarz E.M."/>
        </authorList>
    </citation>
    <scope>NUCLEOTIDE SEQUENCE [LARGE SCALE GENOMIC DNA]</scope>
    <source>
        <strain evidence="1 2">Aroian</strain>
        <tissue evidence="1">Whole animal</tissue>
    </source>
</reference>
<protein>
    <submittedName>
        <fullName evidence="1">Uncharacterized protein</fullName>
    </submittedName>
</protein>
<evidence type="ECO:0000313" key="1">
    <source>
        <dbReference type="EMBL" id="KAK6756870.1"/>
    </source>
</evidence>
<evidence type="ECO:0000313" key="2">
    <source>
        <dbReference type="Proteomes" id="UP001303046"/>
    </source>
</evidence>